<protein>
    <submittedName>
        <fullName evidence="1">Uncharacterized protein</fullName>
    </submittedName>
</protein>
<evidence type="ECO:0000313" key="2">
    <source>
        <dbReference type="Proteomes" id="UP000077755"/>
    </source>
</evidence>
<keyword evidence="2" id="KW-1185">Reference proteome</keyword>
<dbReference type="Proteomes" id="UP000077755">
    <property type="component" value="Chromosome 9"/>
</dbReference>
<dbReference type="Gramene" id="KZM81477">
    <property type="protein sequence ID" value="KZM81477"/>
    <property type="gene ID" value="DCAR_029090"/>
</dbReference>
<sequence length="103" mass="11469">MTTKAYQTQATKNVYFNVTGDDVHFGVICPSKPRPIARILAEVEKHGMEIQAVEEPGEHVKSMLIIHARDAREGIAKVIPLKVQCRTAAEEMQSLLIDLDLTL</sequence>
<gene>
    <name evidence="1" type="ORF">DCAR_0933437</name>
</gene>
<reference evidence="1" key="1">
    <citation type="journal article" date="2016" name="Nat. Genet.">
        <title>A high-quality carrot genome assembly provides new insights into carotenoid accumulation and asterid genome evolution.</title>
        <authorList>
            <person name="Iorizzo M."/>
            <person name="Ellison S."/>
            <person name="Senalik D."/>
            <person name="Zeng P."/>
            <person name="Satapoomin P."/>
            <person name="Huang J."/>
            <person name="Bowman M."/>
            <person name="Iovene M."/>
            <person name="Sanseverino W."/>
            <person name="Cavagnaro P."/>
            <person name="Yildiz M."/>
            <person name="Macko-Podgorni A."/>
            <person name="Moranska E."/>
            <person name="Grzebelus E."/>
            <person name="Grzebelus D."/>
            <person name="Ashrafi H."/>
            <person name="Zheng Z."/>
            <person name="Cheng S."/>
            <person name="Spooner D."/>
            <person name="Van Deynze A."/>
            <person name="Simon P."/>
        </authorList>
    </citation>
    <scope>NUCLEOTIDE SEQUENCE</scope>
    <source>
        <tissue evidence="1">Leaf</tissue>
    </source>
</reference>
<name>A0A175YDG1_DAUCS</name>
<dbReference type="EMBL" id="CP093351">
    <property type="protein sequence ID" value="WOH13924.1"/>
    <property type="molecule type" value="Genomic_DNA"/>
</dbReference>
<dbReference type="AlphaFoldDB" id="A0A175YDG1"/>
<accession>A0A175YDG1</accession>
<proteinExistence type="predicted"/>
<reference evidence="1" key="2">
    <citation type="submission" date="2022-03" db="EMBL/GenBank/DDBJ databases">
        <title>Draft title - Genomic analysis of global carrot germplasm unveils the trajectory of domestication and the origin of high carotenoid orange carrot.</title>
        <authorList>
            <person name="Iorizzo M."/>
            <person name="Ellison S."/>
            <person name="Senalik D."/>
            <person name="Macko-Podgorni A."/>
            <person name="Grzebelus D."/>
            <person name="Bostan H."/>
            <person name="Rolling W."/>
            <person name="Curaba J."/>
            <person name="Simon P."/>
        </authorList>
    </citation>
    <scope>NUCLEOTIDE SEQUENCE</scope>
    <source>
        <tissue evidence="1">Leaf</tissue>
    </source>
</reference>
<evidence type="ECO:0000313" key="1">
    <source>
        <dbReference type="EMBL" id="WOH13924.1"/>
    </source>
</evidence>
<organism evidence="1 2">
    <name type="scientific">Daucus carota subsp. sativus</name>
    <name type="common">Carrot</name>
    <dbReference type="NCBI Taxonomy" id="79200"/>
    <lineage>
        <taxon>Eukaryota</taxon>
        <taxon>Viridiplantae</taxon>
        <taxon>Streptophyta</taxon>
        <taxon>Embryophyta</taxon>
        <taxon>Tracheophyta</taxon>
        <taxon>Spermatophyta</taxon>
        <taxon>Magnoliopsida</taxon>
        <taxon>eudicotyledons</taxon>
        <taxon>Gunneridae</taxon>
        <taxon>Pentapetalae</taxon>
        <taxon>asterids</taxon>
        <taxon>campanulids</taxon>
        <taxon>Apiales</taxon>
        <taxon>Apiaceae</taxon>
        <taxon>Apioideae</taxon>
        <taxon>Scandiceae</taxon>
        <taxon>Daucinae</taxon>
        <taxon>Daucus</taxon>
        <taxon>Daucus sect. Daucus</taxon>
    </lineage>
</organism>